<evidence type="ECO:0000256" key="3">
    <source>
        <dbReference type="SAM" id="SignalP"/>
    </source>
</evidence>
<organism evidence="5 6">
    <name type="scientific">Jeotgalibacillus salarius</name>
    <dbReference type="NCBI Taxonomy" id="546023"/>
    <lineage>
        <taxon>Bacteria</taxon>
        <taxon>Bacillati</taxon>
        <taxon>Bacillota</taxon>
        <taxon>Bacilli</taxon>
        <taxon>Bacillales</taxon>
        <taxon>Caryophanaceae</taxon>
        <taxon>Jeotgalibacillus</taxon>
    </lineage>
</organism>
<dbReference type="GO" id="GO:0005975">
    <property type="term" value="P:carbohydrate metabolic process"/>
    <property type="evidence" value="ECO:0007669"/>
    <property type="project" value="InterPro"/>
</dbReference>
<dbReference type="OrthoDB" id="9809583at2"/>
<dbReference type="Pfam" id="PF02018">
    <property type="entry name" value="CBM_4_9"/>
    <property type="match status" value="3"/>
</dbReference>
<gene>
    <name evidence="5" type="ORF">E2626_13075</name>
</gene>
<dbReference type="InterPro" id="IPR008979">
    <property type="entry name" value="Galactose-bd-like_sf"/>
</dbReference>
<name>A0A4Y8LBF0_9BACL</name>
<evidence type="ECO:0000256" key="1">
    <source>
        <dbReference type="ARBA" id="ARBA00006865"/>
    </source>
</evidence>
<dbReference type="EMBL" id="SORX01000008">
    <property type="protein sequence ID" value="TFD99713.1"/>
    <property type="molecule type" value="Genomic_DNA"/>
</dbReference>
<dbReference type="CDD" id="cd08023">
    <property type="entry name" value="GH16_laminarinase_like"/>
    <property type="match status" value="1"/>
</dbReference>
<feature type="signal peptide" evidence="3">
    <location>
        <begin position="1"/>
        <end position="20"/>
    </location>
</feature>
<dbReference type="Gene3D" id="2.60.120.200">
    <property type="match status" value="1"/>
</dbReference>
<dbReference type="SUPFAM" id="SSF49785">
    <property type="entry name" value="Galactose-binding domain-like"/>
    <property type="match status" value="3"/>
</dbReference>
<sequence length="976" mass="107423">MLKKSSALLLVFSLSMSSFAGTGFAKKDNVNLKNDVLSNEVIKGDLHITPAAGKNITLDNVTVEGTVYIKGKAPESLTINDSSLQTLFVKTSPHDSTFTVSGDSTIEETLFDGNGSLIETELTADGFKEVSLLNGSSLDLSGEFTSVTAEGKNKGQSKQLNELSIDGVIETLFLNALTDVEHPLDSLIKSLEVSQLAAGSSLTGEGLIENAELETAFELNGISTQNPEDFVSPWSLIWHDEFNGNEIDRSKWTFEIGNGFYDANGTFVPGWGNNEKQYYTDRPENARTEDGNLVITALEEEYEGFSYTSARLNTKGNFSKTYGKFEMKASLPTGKGYWPAFWMLPEEDRYGGWAASGEIDILEAQGSQPHHAIGTIHYGETWPNNKYTGAEYTFPDGSTIADEHVYSVEWEPGEIRWYVDGVLTQTQNNWYSKEQNAAANHTYPAPFDQPFHMLLNLAIGGNFDGDPTEDTMFPQSMNVDYVRVYDLTGREYQSPELPVVEAEPLPENAKLPLEDGNLVYNNDFTEDTGTVKGVEGVPGTDHWYFLALPDFGGQASLSLDELNGQTFAKADIQNGGSQPYAIQLIQDVTIGKGRYYKVSFDAKSTNNRDINVKVSGDADRDYATYSSSESFSLTNEVQTYETVFQMTEETDLKARLEFNLGLSTLPVWIGNVRIEETTAPEIDPDASKAPLKNGNLIYNGTFDQGFPDRLLYWHVTDGAVSVDPENRVLTANDSDAQLVQKGIQLQSESPYELTMDVKADETRDLRVELISEDGSTVYASETVSADTEWSIENVQFTMPAVTDLNAQFVLSFGGEGNVELDNVSLKRVGGPASDAPIQNGSFDGGLDPWVTYSHFDTDADVLHVDDHALIQIGQQSQEPWGVQLYQENLSLLPGKTYTLSFDASSTVDRKIEVTLETANYARSLSEIVELTGDQQTYEFTFTAATQDSLSLKFLMGTIAGEANEAHEIKIDNVTLE</sequence>
<dbReference type="GO" id="GO:0004553">
    <property type="term" value="F:hydrolase activity, hydrolyzing O-glycosyl compounds"/>
    <property type="evidence" value="ECO:0007669"/>
    <property type="project" value="InterPro"/>
</dbReference>
<dbReference type="PANTHER" id="PTHR10963:SF55">
    <property type="entry name" value="GLYCOSIDE HYDROLASE FAMILY 16 PROTEIN"/>
    <property type="match status" value="1"/>
</dbReference>
<evidence type="ECO:0000259" key="4">
    <source>
        <dbReference type="PROSITE" id="PS51762"/>
    </source>
</evidence>
<dbReference type="SUPFAM" id="SSF49899">
    <property type="entry name" value="Concanavalin A-like lectins/glucanases"/>
    <property type="match status" value="1"/>
</dbReference>
<accession>A0A4Y8LBF0</accession>
<dbReference type="Proteomes" id="UP000297776">
    <property type="component" value="Unassembled WGS sequence"/>
</dbReference>
<dbReference type="Gene3D" id="2.60.120.260">
    <property type="entry name" value="Galactose-binding domain-like"/>
    <property type="match status" value="3"/>
</dbReference>
<dbReference type="AlphaFoldDB" id="A0A4Y8LBF0"/>
<reference evidence="5 6" key="1">
    <citation type="submission" date="2019-03" db="EMBL/GenBank/DDBJ databases">
        <authorList>
            <person name="Yang Y."/>
        </authorList>
    </citation>
    <scope>NUCLEOTIDE SEQUENCE [LARGE SCALE GENOMIC DNA]</scope>
    <source>
        <strain evidence="5 6">ASL-1</strain>
    </source>
</reference>
<dbReference type="Pfam" id="PF00722">
    <property type="entry name" value="Glyco_hydro_16"/>
    <property type="match status" value="1"/>
</dbReference>
<proteinExistence type="inferred from homology"/>
<comment type="caution">
    <text evidence="5">The sequence shown here is derived from an EMBL/GenBank/DDBJ whole genome shotgun (WGS) entry which is preliminary data.</text>
</comment>
<keyword evidence="6" id="KW-1185">Reference proteome</keyword>
<dbReference type="PANTHER" id="PTHR10963">
    <property type="entry name" value="GLYCOSYL HYDROLASE-RELATED"/>
    <property type="match status" value="1"/>
</dbReference>
<keyword evidence="3" id="KW-0732">Signal</keyword>
<dbReference type="InterPro" id="IPR003305">
    <property type="entry name" value="CenC_carb-bd"/>
</dbReference>
<protein>
    <submittedName>
        <fullName evidence="5">Glycosyl hydrolase family protein</fullName>
    </submittedName>
</protein>
<dbReference type="PROSITE" id="PS51762">
    <property type="entry name" value="GH16_2"/>
    <property type="match status" value="1"/>
</dbReference>
<feature type="domain" description="GH16" evidence="4">
    <location>
        <begin position="217"/>
        <end position="490"/>
    </location>
</feature>
<dbReference type="InterPro" id="IPR050546">
    <property type="entry name" value="Glycosyl_Hydrlase_16"/>
</dbReference>
<dbReference type="RefSeq" id="WP_134382230.1">
    <property type="nucleotide sequence ID" value="NZ_SORX01000008.1"/>
</dbReference>
<evidence type="ECO:0000256" key="2">
    <source>
        <dbReference type="ARBA" id="ARBA00022801"/>
    </source>
</evidence>
<feature type="chain" id="PRO_5038939679" evidence="3">
    <location>
        <begin position="21"/>
        <end position="976"/>
    </location>
</feature>
<evidence type="ECO:0000313" key="6">
    <source>
        <dbReference type="Proteomes" id="UP000297776"/>
    </source>
</evidence>
<comment type="similarity">
    <text evidence="1">Belongs to the glycosyl hydrolase 16 family.</text>
</comment>
<keyword evidence="2 5" id="KW-0378">Hydrolase</keyword>
<evidence type="ECO:0000313" key="5">
    <source>
        <dbReference type="EMBL" id="TFD99713.1"/>
    </source>
</evidence>
<dbReference type="InterPro" id="IPR013320">
    <property type="entry name" value="ConA-like_dom_sf"/>
</dbReference>
<dbReference type="InterPro" id="IPR000757">
    <property type="entry name" value="Beta-glucanase-like"/>
</dbReference>